<feature type="domain" description="Pili assembly chaperone N-terminal" evidence="10">
    <location>
        <begin position="24"/>
        <end position="146"/>
    </location>
</feature>
<keyword evidence="4 9" id="KW-0732">Signal</keyword>
<evidence type="ECO:0000313" key="12">
    <source>
        <dbReference type="EMBL" id="KJV35862.1"/>
    </source>
</evidence>
<evidence type="ECO:0000259" key="10">
    <source>
        <dbReference type="Pfam" id="PF00345"/>
    </source>
</evidence>
<dbReference type="PANTHER" id="PTHR30251:SF2">
    <property type="entry name" value="FIMBRIAL CHAPERONE YADV-RELATED"/>
    <property type="match status" value="1"/>
</dbReference>
<evidence type="ECO:0000256" key="4">
    <source>
        <dbReference type="ARBA" id="ARBA00022729"/>
    </source>
</evidence>
<dbReference type="EMBL" id="JZRB01000014">
    <property type="protein sequence ID" value="KJV35862.1"/>
    <property type="molecule type" value="Genomic_DNA"/>
</dbReference>
<evidence type="ECO:0000256" key="6">
    <source>
        <dbReference type="ARBA" id="ARBA00023186"/>
    </source>
</evidence>
<dbReference type="AlphaFoldDB" id="A0A0F3KY17"/>
<dbReference type="InterPro" id="IPR016147">
    <property type="entry name" value="Pili_assmbl_chaperone_N"/>
</dbReference>
<name>A0A0F3KY17_9GAMM</name>
<dbReference type="Pfam" id="PF02753">
    <property type="entry name" value="PapD_C"/>
    <property type="match status" value="1"/>
</dbReference>
<organism evidence="12 13">
    <name type="scientific">Luteibacter yeojuensis</name>
    <dbReference type="NCBI Taxonomy" id="345309"/>
    <lineage>
        <taxon>Bacteria</taxon>
        <taxon>Pseudomonadati</taxon>
        <taxon>Pseudomonadota</taxon>
        <taxon>Gammaproteobacteria</taxon>
        <taxon>Lysobacterales</taxon>
        <taxon>Rhodanobacteraceae</taxon>
        <taxon>Luteibacter</taxon>
    </lineage>
</organism>
<dbReference type="InterPro" id="IPR050643">
    <property type="entry name" value="Periplasmic_pilus_chap"/>
</dbReference>
<proteinExistence type="inferred from homology"/>
<dbReference type="InterPro" id="IPR001829">
    <property type="entry name" value="Pili_assmbl_chaperone_bac"/>
</dbReference>
<evidence type="ECO:0000259" key="11">
    <source>
        <dbReference type="Pfam" id="PF02753"/>
    </source>
</evidence>
<comment type="similarity">
    <text evidence="2 8">Belongs to the periplasmic pilus chaperone family.</text>
</comment>
<dbReference type="InterPro" id="IPR008962">
    <property type="entry name" value="PapD-like_sf"/>
</dbReference>
<dbReference type="Gene3D" id="2.60.40.10">
    <property type="entry name" value="Immunoglobulins"/>
    <property type="match status" value="2"/>
</dbReference>
<dbReference type="InterPro" id="IPR036316">
    <property type="entry name" value="Pili_assmbl_chap_C_dom_sf"/>
</dbReference>
<dbReference type="SUPFAM" id="SSF49354">
    <property type="entry name" value="PapD-like"/>
    <property type="match status" value="1"/>
</dbReference>
<dbReference type="PRINTS" id="PR00969">
    <property type="entry name" value="CHAPERONPILI"/>
</dbReference>
<evidence type="ECO:0000256" key="8">
    <source>
        <dbReference type="RuleBase" id="RU003918"/>
    </source>
</evidence>
<keyword evidence="7" id="KW-0393">Immunoglobulin domain</keyword>
<keyword evidence="5" id="KW-0574">Periplasm</keyword>
<evidence type="ECO:0000256" key="2">
    <source>
        <dbReference type="ARBA" id="ARBA00007399"/>
    </source>
</evidence>
<feature type="chain" id="PRO_5002463613" description="Pilus assembly protein PapD" evidence="9">
    <location>
        <begin position="24"/>
        <end position="239"/>
    </location>
</feature>
<dbReference type="Pfam" id="PF00345">
    <property type="entry name" value="PapD_N"/>
    <property type="match status" value="1"/>
</dbReference>
<dbReference type="PANTHER" id="PTHR30251">
    <property type="entry name" value="PILUS ASSEMBLY CHAPERONE"/>
    <property type="match status" value="1"/>
</dbReference>
<gene>
    <name evidence="12" type="ORF">VI08_07465</name>
</gene>
<keyword evidence="6 8" id="KW-0143">Chaperone</keyword>
<evidence type="ECO:0000256" key="1">
    <source>
        <dbReference type="ARBA" id="ARBA00004418"/>
    </source>
</evidence>
<dbReference type="SUPFAM" id="SSF49584">
    <property type="entry name" value="Periplasmic chaperone C-domain"/>
    <property type="match status" value="1"/>
</dbReference>
<dbReference type="Proteomes" id="UP000033651">
    <property type="component" value="Unassembled WGS sequence"/>
</dbReference>
<accession>A0A0F3KY17</accession>
<dbReference type="InterPro" id="IPR016148">
    <property type="entry name" value="Pili_assmbl_chaperone_C"/>
</dbReference>
<feature type="domain" description="Pili assembly chaperone C-terminal" evidence="11">
    <location>
        <begin position="168"/>
        <end position="231"/>
    </location>
</feature>
<protein>
    <recommendedName>
        <fullName evidence="14">Pilus assembly protein PapD</fullName>
    </recommendedName>
</protein>
<comment type="caution">
    <text evidence="12">The sequence shown here is derived from an EMBL/GenBank/DDBJ whole genome shotgun (WGS) entry which is preliminary data.</text>
</comment>
<evidence type="ECO:0000256" key="5">
    <source>
        <dbReference type="ARBA" id="ARBA00022764"/>
    </source>
</evidence>
<keyword evidence="13" id="KW-1185">Reference proteome</keyword>
<comment type="subcellular location">
    <subcellularLocation>
        <location evidence="1 8">Periplasm</location>
    </subcellularLocation>
</comment>
<feature type="signal peptide" evidence="9">
    <location>
        <begin position="1"/>
        <end position="23"/>
    </location>
</feature>
<dbReference type="PATRIC" id="fig|345309.4.peg.699"/>
<evidence type="ECO:0000256" key="9">
    <source>
        <dbReference type="SAM" id="SignalP"/>
    </source>
</evidence>
<evidence type="ECO:0000256" key="3">
    <source>
        <dbReference type="ARBA" id="ARBA00022558"/>
    </source>
</evidence>
<evidence type="ECO:0008006" key="14">
    <source>
        <dbReference type="Google" id="ProtNLM"/>
    </source>
</evidence>
<dbReference type="GO" id="GO:0030288">
    <property type="term" value="C:outer membrane-bounded periplasmic space"/>
    <property type="evidence" value="ECO:0007669"/>
    <property type="project" value="InterPro"/>
</dbReference>
<dbReference type="GO" id="GO:0071555">
    <property type="term" value="P:cell wall organization"/>
    <property type="evidence" value="ECO:0007669"/>
    <property type="project" value="InterPro"/>
</dbReference>
<dbReference type="InterPro" id="IPR018046">
    <property type="entry name" value="Pili_assmbl_chaperone_CS"/>
</dbReference>
<evidence type="ECO:0000256" key="7">
    <source>
        <dbReference type="ARBA" id="ARBA00023319"/>
    </source>
</evidence>
<reference evidence="12 13" key="1">
    <citation type="submission" date="2015-03" db="EMBL/GenBank/DDBJ databases">
        <title>Draft genome sequence of Luteibacter yeojuensis strain SU11.</title>
        <authorList>
            <person name="Sulaiman J."/>
            <person name="Priya K."/>
            <person name="Chan K.-G."/>
        </authorList>
    </citation>
    <scope>NUCLEOTIDE SEQUENCE [LARGE SCALE GENOMIC DNA]</scope>
    <source>
        <strain evidence="12 13">SU11</strain>
    </source>
</reference>
<keyword evidence="3" id="KW-1029">Fimbrium biogenesis</keyword>
<dbReference type="PROSITE" id="PS00635">
    <property type="entry name" value="PILI_CHAPERONE"/>
    <property type="match status" value="1"/>
</dbReference>
<evidence type="ECO:0000313" key="13">
    <source>
        <dbReference type="Proteomes" id="UP000033651"/>
    </source>
</evidence>
<dbReference type="InterPro" id="IPR013783">
    <property type="entry name" value="Ig-like_fold"/>
</dbReference>
<sequence length="239" mass="25466">MRPFILCAAIAAAIVVPMATASASVVMNATRYVYPAAASEITVKVSNVGKVPALMQAWIDDGDAKATPETVNVPFNLTPPIARIEAGKAQTLRISFTGGDLPTDRESVFWLNVLEVPPKPAEGTANSHLQLALRYRMKLFYRPSTLKGAAESAPANLAWSRDGTGLVVRNDSDFHVAVNALTVKAARADVELEPFSIDAHASRSVPAGDTALPSDATTIHFQTINDYGGFVEHDAKLVP</sequence>